<evidence type="ECO:0000256" key="8">
    <source>
        <dbReference type="ARBA" id="ARBA00061072"/>
    </source>
</evidence>
<dbReference type="SMART" id="SM00184">
    <property type="entry name" value="RING"/>
    <property type="match status" value="1"/>
</dbReference>
<dbReference type="AlphaFoldDB" id="A0A0K9PM05"/>
<dbReference type="SUPFAM" id="SSF57850">
    <property type="entry name" value="RING/U-box"/>
    <property type="match status" value="1"/>
</dbReference>
<dbReference type="Pfam" id="PF13639">
    <property type="entry name" value="zf-RING_2"/>
    <property type="match status" value="1"/>
</dbReference>
<dbReference type="GO" id="GO:0008270">
    <property type="term" value="F:zinc ion binding"/>
    <property type="evidence" value="ECO:0007669"/>
    <property type="project" value="UniProtKB-KW"/>
</dbReference>
<keyword evidence="2 11" id="KW-0812">Transmembrane</keyword>
<keyword evidence="6 11" id="KW-1133">Transmembrane helix</keyword>
<dbReference type="PROSITE" id="PS50089">
    <property type="entry name" value="ZF_RING_2"/>
    <property type="match status" value="1"/>
</dbReference>
<dbReference type="PANTHER" id="PTHR46151">
    <property type="entry name" value="NEP1-INTERACTING PROTEIN-LIKE 2"/>
    <property type="match status" value="1"/>
</dbReference>
<dbReference type="PANTHER" id="PTHR46151:SF7">
    <property type="entry name" value="NEP1-INTERACTING PROTEIN 1"/>
    <property type="match status" value="1"/>
</dbReference>
<keyword evidence="4 9" id="KW-0863">Zinc-finger</keyword>
<evidence type="ECO:0000256" key="7">
    <source>
        <dbReference type="ARBA" id="ARBA00023136"/>
    </source>
</evidence>
<comment type="subcellular location">
    <subcellularLocation>
        <location evidence="1">Membrane</location>
        <topology evidence="1">Multi-pass membrane protein</topology>
    </subcellularLocation>
</comment>
<evidence type="ECO:0000256" key="11">
    <source>
        <dbReference type="SAM" id="Phobius"/>
    </source>
</evidence>
<organism evidence="13 14">
    <name type="scientific">Zostera marina</name>
    <name type="common">Eelgrass</name>
    <dbReference type="NCBI Taxonomy" id="29655"/>
    <lineage>
        <taxon>Eukaryota</taxon>
        <taxon>Viridiplantae</taxon>
        <taxon>Streptophyta</taxon>
        <taxon>Embryophyta</taxon>
        <taxon>Tracheophyta</taxon>
        <taxon>Spermatophyta</taxon>
        <taxon>Magnoliopsida</taxon>
        <taxon>Liliopsida</taxon>
        <taxon>Zosteraceae</taxon>
        <taxon>Zostera</taxon>
    </lineage>
</organism>
<evidence type="ECO:0000256" key="5">
    <source>
        <dbReference type="ARBA" id="ARBA00022833"/>
    </source>
</evidence>
<dbReference type="OMA" id="CRFDEAW"/>
<gene>
    <name evidence="13" type="ORF">ZOSMA_21G01010</name>
</gene>
<evidence type="ECO:0000313" key="14">
    <source>
        <dbReference type="Proteomes" id="UP000036987"/>
    </source>
</evidence>
<comment type="similarity">
    <text evidence="8">Belongs to the RING-type zinc finger family. NIP subfamily.</text>
</comment>
<dbReference type="InterPro" id="IPR013083">
    <property type="entry name" value="Znf_RING/FYVE/PHD"/>
</dbReference>
<evidence type="ECO:0000256" key="2">
    <source>
        <dbReference type="ARBA" id="ARBA00022692"/>
    </source>
</evidence>
<dbReference type="Gene3D" id="3.30.40.10">
    <property type="entry name" value="Zinc/RING finger domain, C3HC4 (zinc finger)"/>
    <property type="match status" value="1"/>
</dbReference>
<dbReference type="InterPro" id="IPR001841">
    <property type="entry name" value="Znf_RING"/>
</dbReference>
<dbReference type="GO" id="GO:0016020">
    <property type="term" value="C:membrane"/>
    <property type="evidence" value="ECO:0007669"/>
    <property type="project" value="UniProtKB-SubCell"/>
</dbReference>
<keyword evidence="7 11" id="KW-0472">Membrane</keyword>
<feature type="transmembrane region" description="Helical" evidence="11">
    <location>
        <begin position="40"/>
        <end position="66"/>
    </location>
</feature>
<dbReference type="EMBL" id="LFYR01000785">
    <property type="protein sequence ID" value="KMZ69247.1"/>
    <property type="molecule type" value="Genomic_DNA"/>
</dbReference>
<keyword evidence="3" id="KW-0479">Metal-binding</keyword>
<feature type="domain" description="RING-type" evidence="12">
    <location>
        <begin position="192"/>
        <end position="234"/>
    </location>
</feature>
<dbReference type="STRING" id="29655.A0A0K9PM05"/>
<sequence length="237" mass="25477">MEFIRDHPFSSPLASTTSLPSSSSSSSSSGRLVLQFAEQVIYITLTVIFAIVGSIAGAITGGLIGLATESGLLRGTGIGAISGAVFSIEVGESSLAIWHSNRSGISSILFVIDTIVSLLSGRLVREKIDPAMQNAVQNQLSAIVDTPLQEILDIFETGGTKGMMKDAVDEIPKMIFTHQNNDTNISGDRICCSVCLQDFQTGEIVRNLPHCYHIFHLPCIDGWLMRNASCPLCRNNF</sequence>
<dbReference type="Proteomes" id="UP000036987">
    <property type="component" value="Unassembled WGS sequence"/>
</dbReference>
<evidence type="ECO:0000256" key="9">
    <source>
        <dbReference type="PROSITE-ProRule" id="PRU00175"/>
    </source>
</evidence>
<name>A0A0K9PM05_ZOSMR</name>
<evidence type="ECO:0000256" key="4">
    <source>
        <dbReference type="ARBA" id="ARBA00022771"/>
    </source>
</evidence>
<feature type="compositionally biased region" description="Low complexity" evidence="10">
    <location>
        <begin position="10"/>
        <end position="27"/>
    </location>
</feature>
<feature type="region of interest" description="Disordered" evidence="10">
    <location>
        <begin position="1"/>
        <end position="27"/>
    </location>
</feature>
<evidence type="ECO:0000256" key="6">
    <source>
        <dbReference type="ARBA" id="ARBA00022989"/>
    </source>
</evidence>
<reference evidence="14" key="1">
    <citation type="journal article" date="2016" name="Nature">
        <title>The genome of the seagrass Zostera marina reveals angiosperm adaptation to the sea.</title>
        <authorList>
            <person name="Olsen J.L."/>
            <person name="Rouze P."/>
            <person name="Verhelst B."/>
            <person name="Lin Y.-C."/>
            <person name="Bayer T."/>
            <person name="Collen J."/>
            <person name="Dattolo E."/>
            <person name="De Paoli E."/>
            <person name="Dittami S."/>
            <person name="Maumus F."/>
            <person name="Michel G."/>
            <person name="Kersting A."/>
            <person name="Lauritano C."/>
            <person name="Lohaus R."/>
            <person name="Toepel M."/>
            <person name="Tonon T."/>
            <person name="Vanneste K."/>
            <person name="Amirebrahimi M."/>
            <person name="Brakel J."/>
            <person name="Bostroem C."/>
            <person name="Chovatia M."/>
            <person name="Grimwood J."/>
            <person name="Jenkins J.W."/>
            <person name="Jueterbock A."/>
            <person name="Mraz A."/>
            <person name="Stam W.T."/>
            <person name="Tice H."/>
            <person name="Bornberg-Bauer E."/>
            <person name="Green P.J."/>
            <person name="Pearson G.A."/>
            <person name="Procaccini G."/>
            <person name="Duarte C.M."/>
            <person name="Schmutz J."/>
            <person name="Reusch T.B.H."/>
            <person name="Van de Peer Y."/>
        </authorList>
    </citation>
    <scope>NUCLEOTIDE SEQUENCE [LARGE SCALE GENOMIC DNA]</scope>
    <source>
        <strain evidence="14">cv. Finnish</strain>
    </source>
</reference>
<evidence type="ECO:0000256" key="10">
    <source>
        <dbReference type="SAM" id="MobiDB-lite"/>
    </source>
</evidence>
<proteinExistence type="inferred from homology"/>
<evidence type="ECO:0000313" key="13">
    <source>
        <dbReference type="EMBL" id="KMZ69247.1"/>
    </source>
</evidence>
<dbReference type="CDD" id="cd23119">
    <property type="entry name" value="RING-H2_NIPL1-like"/>
    <property type="match status" value="1"/>
</dbReference>
<evidence type="ECO:0000256" key="3">
    <source>
        <dbReference type="ARBA" id="ARBA00022723"/>
    </source>
</evidence>
<evidence type="ECO:0000256" key="1">
    <source>
        <dbReference type="ARBA" id="ARBA00004141"/>
    </source>
</evidence>
<keyword evidence="14" id="KW-1185">Reference proteome</keyword>
<dbReference type="OrthoDB" id="8062037at2759"/>
<accession>A0A0K9PM05</accession>
<dbReference type="FunFam" id="3.30.40.10:FF:000505">
    <property type="entry name" value="NEP1-interacting protein-like 1"/>
    <property type="match status" value="1"/>
</dbReference>
<comment type="caution">
    <text evidence="13">The sequence shown here is derived from an EMBL/GenBank/DDBJ whole genome shotgun (WGS) entry which is preliminary data.</text>
</comment>
<evidence type="ECO:0000259" key="12">
    <source>
        <dbReference type="PROSITE" id="PS50089"/>
    </source>
</evidence>
<keyword evidence="5" id="KW-0862">Zinc</keyword>
<protein>
    <submittedName>
        <fullName evidence="13">RING finger family protein</fullName>
    </submittedName>
</protein>